<comment type="caution">
    <text evidence="5">The sequence shown here is derived from an EMBL/GenBank/DDBJ whole genome shotgun (WGS) entry which is preliminary data.</text>
</comment>
<dbReference type="PANTHER" id="PTHR43685:SF2">
    <property type="entry name" value="GLYCOSYLTRANSFERASE 2-LIKE DOMAIN-CONTAINING PROTEIN"/>
    <property type="match status" value="1"/>
</dbReference>
<dbReference type="GO" id="GO:0019350">
    <property type="term" value="P:teichoic acid biosynthetic process"/>
    <property type="evidence" value="ECO:0007669"/>
    <property type="project" value="UniProtKB-KW"/>
</dbReference>
<name>A0A2T4S4U4_9STAP</name>
<evidence type="ECO:0000256" key="3">
    <source>
        <dbReference type="ARBA" id="ARBA00041596"/>
    </source>
</evidence>
<sequence length="79" mass="9051">MNELTVIITYYNSEDYIQACIESLKQQRNQDFNVIIVNDGSTDGSQALLEDTLKNYDKKVEVINFEQNQGHAHARNVAM</sequence>
<accession>A0A2T4S4U4</accession>
<proteinExistence type="predicted"/>
<dbReference type="InterPro" id="IPR001173">
    <property type="entry name" value="Glyco_trans_2-like"/>
</dbReference>
<dbReference type="CDD" id="cd00761">
    <property type="entry name" value="Glyco_tranf_GTA_type"/>
    <property type="match status" value="1"/>
</dbReference>
<dbReference type="InterPro" id="IPR050834">
    <property type="entry name" value="Glycosyltransf_2"/>
</dbReference>
<keyword evidence="1" id="KW-0777">Teichoic acid biosynthesis</keyword>
<evidence type="ECO:0000259" key="4">
    <source>
        <dbReference type="Pfam" id="PF00535"/>
    </source>
</evidence>
<dbReference type="AlphaFoldDB" id="A0A2T4S4U4"/>
<dbReference type="RefSeq" id="WP_142402107.1">
    <property type="nucleotide sequence ID" value="NZ_PZHR01000912.1"/>
</dbReference>
<evidence type="ECO:0000256" key="1">
    <source>
        <dbReference type="ARBA" id="ARBA00022944"/>
    </source>
</evidence>
<dbReference type="Proteomes" id="UP000240400">
    <property type="component" value="Unassembled WGS sequence"/>
</dbReference>
<dbReference type="Gene3D" id="3.90.550.10">
    <property type="entry name" value="Spore Coat Polysaccharide Biosynthesis Protein SpsA, Chain A"/>
    <property type="match status" value="1"/>
</dbReference>
<dbReference type="Pfam" id="PF00535">
    <property type="entry name" value="Glycos_transf_2"/>
    <property type="match status" value="1"/>
</dbReference>
<organism evidence="5 6">
    <name type="scientific">Staphylococcus nepalensis</name>
    <dbReference type="NCBI Taxonomy" id="214473"/>
    <lineage>
        <taxon>Bacteria</taxon>
        <taxon>Bacillati</taxon>
        <taxon>Bacillota</taxon>
        <taxon>Bacilli</taxon>
        <taxon>Bacillales</taxon>
        <taxon>Staphylococcaceae</taxon>
        <taxon>Staphylococcus</taxon>
    </lineage>
</organism>
<dbReference type="InterPro" id="IPR029044">
    <property type="entry name" value="Nucleotide-diphossugar_trans"/>
</dbReference>
<evidence type="ECO:0000313" key="5">
    <source>
        <dbReference type="EMBL" id="PTK41099.1"/>
    </source>
</evidence>
<dbReference type="EMBL" id="PZHR01000912">
    <property type="protein sequence ID" value="PTK41099.1"/>
    <property type="molecule type" value="Genomic_DNA"/>
</dbReference>
<protein>
    <recommendedName>
        <fullName evidence="2">Putative glycosyltransferase TagX</fullName>
    </recommendedName>
    <alternativeName>
        <fullName evidence="3">Teichoic acid biosynthesis protein X</fullName>
    </alternativeName>
</protein>
<dbReference type="GO" id="GO:0016740">
    <property type="term" value="F:transferase activity"/>
    <property type="evidence" value="ECO:0007669"/>
    <property type="project" value="UniProtKB-KW"/>
</dbReference>
<reference evidence="5 6" key="1">
    <citation type="journal article" date="2016" name="Front. Microbiol.">
        <title>Comprehensive Phylogenetic Analysis of Bovine Non-aureus Staphylococci Species Based on Whole-Genome Sequencing.</title>
        <authorList>
            <person name="Naushad S."/>
            <person name="Barkema H.W."/>
            <person name="Luby C."/>
            <person name="Condas L.A."/>
            <person name="Nobrega D.B."/>
            <person name="Carson D.A."/>
            <person name="De Buck J."/>
        </authorList>
    </citation>
    <scope>NUCLEOTIDE SEQUENCE [LARGE SCALE GENOMIC DNA]</scope>
    <source>
        <strain evidence="5 6">SNUC 4337</strain>
    </source>
</reference>
<evidence type="ECO:0000256" key="2">
    <source>
        <dbReference type="ARBA" id="ARBA00040220"/>
    </source>
</evidence>
<gene>
    <name evidence="5" type="ORF">BUZ61_17950</name>
</gene>
<dbReference type="PANTHER" id="PTHR43685">
    <property type="entry name" value="GLYCOSYLTRANSFERASE"/>
    <property type="match status" value="1"/>
</dbReference>
<feature type="domain" description="Glycosyltransferase 2-like" evidence="4">
    <location>
        <begin position="5"/>
        <end position="78"/>
    </location>
</feature>
<keyword evidence="5" id="KW-0808">Transferase</keyword>
<evidence type="ECO:0000313" key="6">
    <source>
        <dbReference type="Proteomes" id="UP000240400"/>
    </source>
</evidence>
<feature type="non-terminal residue" evidence="5">
    <location>
        <position position="79"/>
    </location>
</feature>
<dbReference type="OrthoDB" id="396512at2"/>
<dbReference type="SUPFAM" id="SSF53448">
    <property type="entry name" value="Nucleotide-diphospho-sugar transferases"/>
    <property type="match status" value="1"/>
</dbReference>